<keyword evidence="5" id="KW-1185">Reference proteome</keyword>
<dbReference type="InterPro" id="IPR036191">
    <property type="entry name" value="RRF_sf"/>
</dbReference>
<dbReference type="GO" id="GO:0043023">
    <property type="term" value="F:ribosomal large subunit binding"/>
    <property type="evidence" value="ECO:0007669"/>
    <property type="project" value="TreeGrafter"/>
</dbReference>
<dbReference type="InterPro" id="IPR023584">
    <property type="entry name" value="Ribosome_recyc_fac_dom"/>
</dbReference>
<evidence type="ECO:0000259" key="3">
    <source>
        <dbReference type="Pfam" id="PF01765"/>
    </source>
</evidence>
<evidence type="ECO:0000313" key="5">
    <source>
        <dbReference type="Proteomes" id="UP000253816"/>
    </source>
</evidence>
<comment type="similarity">
    <text evidence="1">Belongs to the RRF family.</text>
</comment>
<organism evidence="4 5">
    <name type="scientific">Candidatus Similichlamydia laticola</name>
    <dbReference type="NCBI Taxonomy" id="2170265"/>
    <lineage>
        <taxon>Bacteria</taxon>
        <taxon>Pseudomonadati</taxon>
        <taxon>Chlamydiota</taxon>
        <taxon>Chlamydiia</taxon>
        <taxon>Parachlamydiales</taxon>
        <taxon>Candidatus Parilichlamydiaceae</taxon>
        <taxon>Candidatus Similichlamydia</taxon>
    </lineage>
</organism>
<dbReference type="AlphaFoldDB" id="A0A369K9J4"/>
<dbReference type="PANTHER" id="PTHR20982">
    <property type="entry name" value="RIBOSOME RECYCLING FACTOR"/>
    <property type="match status" value="1"/>
</dbReference>
<feature type="domain" description="Ribosome recycling factor" evidence="3">
    <location>
        <begin position="20"/>
        <end position="179"/>
    </location>
</feature>
<dbReference type="EMBL" id="QQBG01000024">
    <property type="protein sequence ID" value="RDB31261.1"/>
    <property type="molecule type" value="Genomic_DNA"/>
</dbReference>
<comment type="caution">
    <text evidence="4">The sequence shown here is derived from an EMBL/GenBank/DDBJ whole genome shotgun (WGS) entry which is preliminary data.</text>
</comment>
<dbReference type="SUPFAM" id="SSF55194">
    <property type="entry name" value="Ribosome recycling factor, RRF"/>
    <property type="match status" value="1"/>
</dbReference>
<protein>
    <submittedName>
        <fullName evidence="4">Ribosome recycling factor</fullName>
    </submittedName>
</protein>
<evidence type="ECO:0000256" key="2">
    <source>
        <dbReference type="ARBA" id="ARBA00022917"/>
    </source>
</evidence>
<keyword evidence="2" id="KW-0648">Protein biosynthesis</keyword>
<dbReference type="Gene3D" id="1.10.132.20">
    <property type="entry name" value="Ribosome-recycling factor"/>
    <property type="match status" value="1"/>
</dbReference>
<dbReference type="InterPro" id="IPR002661">
    <property type="entry name" value="Ribosome_recyc_fac"/>
</dbReference>
<evidence type="ECO:0000313" key="4">
    <source>
        <dbReference type="EMBL" id="RDB31261.1"/>
    </source>
</evidence>
<reference evidence="4 5" key="1">
    <citation type="submission" date="2018-07" db="EMBL/GenBank/DDBJ databases">
        <title>Comparative genomics of the Candidatus Parilichlamydiaceae reveals evidence of convergent evolution and genome reduction in the phylum Chlamydiae.</title>
        <authorList>
            <person name="Taylor-Brown A."/>
            <person name="Polkinghorne A."/>
        </authorList>
    </citation>
    <scope>NUCLEOTIDE SEQUENCE [LARGE SCALE GENOMIC DNA]</scope>
    <source>
        <strain evidence="4 5">Hat2</strain>
    </source>
</reference>
<sequence length="182" mass="20619">MVHSELQPIEKKMEQVISFFKKEMLAIRTGRVHGNLLDHMVVETPYGSSMRIRELASCTILDHRKLCVTPFDPSVASAIAQAIEKAEMGLHSSLEGHLVYVTAPTLDEGVRKETIKQCKKKAENARLSIRGLRKEANQSLRSAELPEDRVHRLEKEVQKLTDKFCGEVDRLLQEKESELSVV</sequence>
<dbReference type="Pfam" id="PF01765">
    <property type="entry name" value="RRF"/>
    <property type="match status" value="1"/>
</dbReference>
<dbReference type="RefSeq" id="WP_181860348.1">
    <property type="nucleotide sequence ID" value="NZ_QQBG01000024.1"/>
</dbReference>
<evidence type="ECO:0000256" key="1">
    <source>
        <dbReference type="ARBA" id="ARBA00005912"/>
    </source>
</evidence>
<accession>A0A369K9J4</accession>
<dbReference type="Gene3D" id="3.30.1360.40">
    <property type="match status" value="1"/>
</dbReference>
<dbReference type="Proteomes" id="UP000253816">
    <property type="component" value="Unassembled WGS sequence"/>
</dbReference>
<name>A0A369K9J4_9BACT</name>
<dbReference type="PANTHER" id="PTHR20982:SF3">
    <property type="entry name" value="MITOCHONDRIAL RIBOSOME RECYCLING FACTOR PSEUDO 1"/>
    <property type="match status" value="1"/>
</dbReference>
<dbReference type="GO" id="GO:0006412">
    <property type="term" value="P:translation"/>
    <property type="evidence" value="ECO:0007669"/>
    <property type="project" value="UniProtKB-KW"/>
</dbReference>
<proteinExistence type="inferred from homology"/>
<gene>
    <name evidence="4" type="ORF">HAT2_00629</name>
</gene>